<dbReference type="SUPFAM" id="SSF54236">
    <property type="entry name" value="Ubiquitin-like"/>
    <property type="match status" value="1"/>
</dbReference>
<dbReference type="PANTHER" id="PTHR24184">
    <property type="entry name" value="SI:CH211-189E2.2"/>
    <property type="match status" value="1"/>
</dbReference>
<dbReference type="EMBL" id="CAUYUJ010006113">
    <property type="protein sequence ID" value="CAK0816133.1"/>
    <property type="molecule type" value="Genomic_DNA"/>
</dbReference>
<feature type="domain" description="Ubiquitin-like" evidence="3">
    <location>
        <begin position="38"/>
        <end position="108"/>
    </location>
</feature>
<sequence length="1058" mass="113365">MAGPAALPTGCAPRGRGHSRSRTPPPAARRAGGAREAVRLQVIGLSGEHLQDVEVGPRGLVSEAKRALAPRAGAPPRHLRLVFEGRELRDENTVDEEGLPDVARVSLVRSLPEFVSLLAIKEDDPLLVRFLLDAKADPNERDERGWTALHWASFRGHSNVGAGLIELPEFTSVNAQDIGRMTALLFFAQHGQLDLCERLAGRADFSALNARSVNGNTALHWAARNGHAAVCEGLLAMPGFTAVNDQNVHGWTALHYAAAAGLLSVCEKLLEHPSFAAISALTNDRETALHWAALNGRLEVCRLLADQIDARAVDVEGILAVDGARINGHAAVCAFLEPHAPGGSEGPAGPRAPSEGGEPLSREDARGAGTGAGLPQTVPRGAAGHSICAPESGIRDQLAQAGAAGSGVPPVARAAALALAAAQHQGPPVARARRGPASAPGSSGDPAAPGRPRGLAMADVLESAPPGHALGLSGAAEVETEVEDNDDEEPCDTTQVPQLCEVPEEDCGAPEGAQVQDDDEDAEALAFASRRARDFGSGAPSGSPQPLALQLSGYIDRALQKLMVQKLDAQGNLQYSVFNGDSDRCPEAIQGATRRLDFGNGYETPLPKLTVLTGAHAAENPTSGTSPFKHRDLKVRHRELHSVMAAPQRSPFSRGEPPPKNLRRPSTTSDQGACRYFDKVQCVYAYHPDLKCYQQISQVLIRAAASDIMARAFSGNAYLRFSPFNPSINTESKSVMGSTGNRIQRYCWDVFTMLWLIQLTGPMRLKRDHVYQLLQDHGIAGNFYRQSPFQQWPAPVGEVDPQYTFDLFLYVPGAREDLALVTSRQVAADAEDAIAWNALLKNTKRYLGQLTEEVKTPKFKDRVENINNSSKDWQTVMSLLIWGATIGQLRAPTKRLFEQFRLRGDPHYHNSKPNLATDSACSILRNNPCDPTSPDEPCSLLPWTTMQGIVSQTAFNTGTPRIEHSDFTTPFYAQQVLQLDDENIPTDRPPQPAPTPSANGAVATIIPNIINPTSHDATQPETLVTPSSATRKTGGKSDPITRAKGTSANNPGPKGGSR</sequence>
<feature type="region of interest" description="Disordered" evidence="2">
    <location>
        <begin position="1"/>
        <end position="34"/>
    </location>
</feature>
<protein>
    <recommendedName>
        <fullName evidence="3">Ubiquitin-like domain-containing protein</fullName>
    </recommendedName>
</protein>
<dbReference type="InterPro" id="IPR029071">
    <property type="entry name" value="Ubiquitin-like_domsf"/>
</dbReference>
<dbReference type="InterPro" id="IPR000626">
    <property type="entry name" value="Ubiquitin-like_dom"/>
</dbReference>
<feature type="region of interest" description="Disordered" evidence="2">
    <location>
        <begin position="425"/>
        <end position="453"/>
    </location>
</feature>
<feature type="compositionally biased region" description="Polar residues" evidence="2">
    <location>
        <begin position="1011"/>
        <end position="1031"/>
    </location>
</feature>
<name>A0ABN9RC41_9DINO</name>
<feature type="region of interest" description="Disordered" evidence="2">
    <location>
        <begin position="644"/>
        <end position="670"/>
    </location>
</feature>
<dbReference type="InterPro" id="IPR002110">
    <property type="entry name" value="Ankyrin_rpt"/>
</dbReference>
<dbReference type="SUPFAM" id="SSF48403">
    <property type="entry name" value="Ankyrin repeat"/>
    <property type="match status" value="1"/>
</dbReference>
<dbReference type="PROSITE" id="PS50088">
    <property type="entry name" value="ANK_REPEAT"/>
    <property type="match status" value="1"/>
</dbReference>
<dbReference type="Gene3D" id="3.10.20.90">
    <property type="entry name" value="Phosphatidylinositol 3-kinase Catalytic Subunit, Chain A, domain 1"/>
    <property type="match status" value="1"/>
</dbReference>
<comment type="caution">
    <text evidence="4">The sequence shown here is derived from an EMBL/GenBank/DDBJ whole genome shotgun (WGS) entry which is preliminary data.</text>
</comment>
<dbReference type="Pfam" id="PF00240">
    <property type="entry name" value="ubiquitin"/>
    <property type="match status" value="1"/>
</dbReference>
<dbReference type="PROSITE" id="PS50053">
    <property type="entry name" value="UBIQUITIN_2"/>
    <property type="match status" value="1"/>
</dbReference>
<dbReference type="SMART" id="SM00248">
    <property type="entry name" value="ANK"/>
    <property type="match status" value="5"/>
</dbReference>
<dbReference type="PANTHER" id="PTHR24184:SF11">
    <property type="entry name" value="ANKYRIN REPEAT AND SOCS BOX CONTAINING 3"/>
    <property type="match status" value="1"/>
</dbReference>
<evidence type="ECO:0000256" key="2">
    <source>
        <dbReference type="SAM" id="MobiDB-lite"/>
    </source>
</evidence>
<evidence type="ECO:0000259" key="3">
    <source>
        <dbReference type="PROSITE" id="PS50053"/>
    </source>
</evidence>
<evidence type="ECO:0000256" key="1">
    <source>
        <dbReference type="PROSITE-ProRule" id="PRU00023"/>
    </source>
</evidence>
<proteinExistence type="predicted"/>
<dbReference type="Gene3D" id="1.25.40.20">
    <property type="entry name" value="Ankyrin repeat-containing domain"/>
    <property type="match status" value="2"/>
</dbReference>
<dbReference type="InterPro" id="IPR036770">
    <property type="entry name" value="Ankyrin_rpt-contain_sf"/>
</dbReference>
<accession>A0ABN9RC41</accession>
<feature type="repeat" description="ANK" evidence="1">
    <location>
        <begin position="214"/>
        <end position="235"/>
    </location>
</feature>
<reference evidence="4" key="1">
    <citation type="submission" date="2023-10" db="EMBL/GenBank/DDBJ databases">
        <authorList>
            <person name="Chen Y."/>
            <person name="Shah S."/>
            <person name="Dougan E. K."/>
            <person name="Thang M."/>
            <person name="Chan C."/>
        </authorList>
    </citation>
    <scope>NUCLEOTIDE SEQUENCE [LARGE SCALE GENOMIC DNA]</scope>
</reference>
<keyword evidence="5" id="KW-1185">Reference proteome</keyword>
<dbReference type="Pfam" id="PF13637">
    <property type="entry name" value="Ank_4"/>
    <property type="match status" value="1"/>
</dbReference>
<dbReference type="Pfam" id="PF12796">
    <property type="entry name" value="Ank_2"/>
    <property type="match status" value="1"/>
</dbReference>
<dbReference type="PROSITE" id="PS50297">
    <property type="entry name" value="ANK_REP_REGION"/>
    <property type="match status" value="1"/>
</dbReference>
<gene>
    <name evidence="4" type="ORF">PCOR1329_LOCUS19192</name>
</gene>
<dbReference type="Proteomes" id="UP001189429">
    <property type="component" value="Unassembled WGS sequence"/>
</dbReference>
<evidence type="ECO:0000313" key="5">
    <source>
        <dbReference type="Proteomes" id="UP001189429"/>
    </source>
</evidence>
<keyword evidence="1" id="KW-0040">ANK repeat</keyword>
<organism evidence="4 5">
    <name type="scientific">Prorocentrum cordatum</name>
    <dbReference type="NCBI Taxonomy" id="2364126"/>
    <lineage>
        <taxon>Eukaryota</taxon>
        <taxon>Sar</taxon>
        <taxon>Alveolata</taxon>
        <taxon>Dinophyceae</taxon>
        <taxon>Prorocentrales</taxon>
        <taxon>Prorocentraceae</taxon>
        <taxon>Prorocentrum</taxon>
    </lineage>
</organism>
<feature type="region of interest" description="Disordered" evidence="2">
    <location>
        <begin position="1011"/>
        <end position="1058"/>
    </location>
</feature>
<evidence type="ECO:0000313" key="4">
    <source>
        <dbReference type="EMBL" id="CAK0816133.1"/>
    </source>
</evidence>
<feature type="compositionally biased region" description="Low complexity" evidence="2">
    <location>
        <begin position="425"/>
        <end position="452"/>
    </location>
</feature>
<feature type="region of interest" description="Disordered" evidence="2">
    <location>
        <begin position="341"/>
        <end position="388"/>
    </location>
</feature>
<dbReference type="Pfam" id="PF00023">
    <property type="entry name" value="Ank"/>
    <property type="match status" value="1"/>
</dbReference>